<evidence type="ECO:0000256" key="1">
    <source>
        <dbReference type="ARBA" id="ARBA00022553"/>
    </source>
</evidence>
<keyword evidence="6" id="KW-0378">Hydrolase</keyword>
<evidence type="ECO:0000256" key="3">
    <source>
        <dbReference type="ARBA" id="ARBA00022695"/>
    </source>
</evidence>
<proteinExistence type="predicted"/>
<dbReference type="SMART" id="SM00258">
    <property type="entry name" value="SAND"/>
    <property type="match status" value="1"/>
</dbReference>
<dbReference type="Gene3D" id="2.30.30.850">
    <property type="match status" value="1"/>
</dbReference>
<evidence type="ECO:0000259" key="8">
    <source>
        <dbReference type="PROSITE" id="PS50864"/>
    </source>
</evidence>
<dbReference type="GeneID" id="103162656"/>
<evidence type="ECO:0000256" key="5">
    <source>
        <dbReference type="ARBA" id="ARBA00022759"/>
    </source>
</evidence>
<feature type="region of interest" description="Disordered" evidence="7">
    <location>
        <begin position="139"/>
        <end position="182"/>
    </location>
</feature>
<keyword evidence="10" id="KW-1185">Reference proteome</keyword>
<dbReference type="SUPFAM" id="SSF63763">
    <property type="entry name" value="SAND domain-like"/>
    <property type="match status" value="1"/>
</dbReference>
<reference evidence="11" key="3">
    <citation type="submission" date="2025-08" db="UniProtKB">
        <authorList>
            <consortium name="RefSeq"/>
        </authorList>
    </citation>
    <scope>IDENTIFICATION</scope>
    <source>
        <strain evidence="11">17A/GY</strain>
        <tissue evidence="11">Liver</tissue>
    </source>
</reference>
<keyword evidence="1" id="KW-0597">Phosphoprotein</keyword>
<dbReference type="GO" id="GO:0003677">
    <property type="term" value="F:DNA binding"/>
    <property type="evidence" value="ECO:0007669"/>
    <property type="project" value="InterPro"/>
</dbReference>
<dbReference type="PANTHER" id="PTHR46386">
    <property type="entry name" value="NUCLEAR BODY PROTEIN SP140"/>
    <property type="match status" value="1"/>
</dbReference>
<evidence type="ECO:0000313" key="11">
    <source>
        <dbReference type="RefSeq" id="XP_035296979.1"/>
    </source>
</evidence>
<feature type="domain" description="SAND" evidence="8">
    <location>
        <begin position="459"/>
        <end position="540"/>
    </location>
</feature>
<dbReference type="InterPro" id="IPR000770">
    <property type="entry name" value="SAND_dom"/>
</dbReference>
<feature type="compositionally biased region" description="Polar residues" evidence="7">
    <location>
        <begin position="264"/>
        <end position="274"/>
    </location>
</feature>
<sequence>MSKVQEDTERMPLEPVFLHFKRFKVAISQAIKRPFPFLAFLRDTELISDKMYKDFQDSCTNLVPVEQVVYRALEELEKRLDEVVLRVLFSEENVRAYPDLEDIITNLQNVSQNRLCSQGSDRGDPNPPLNFEQVLGLPENELSEDPLETVQINQVRRDTTADNTDELERDQATPDAEPEESCVLEVQLSNSDAPMEPHSPLLWNEETISIEDSDDGNNHSEESTSGICKPRAELRSQGTQVYPYSMHMDIKQENSSLVLDGEETQASTSHNQASEAMDLSSEDSQDGISYLEESTSGICKPRAELLIQGTPIYPCSVHLVDIKQKNSSFVLDDEETEASTIHNDASEVIDLSSEDSDDGNNHSEESTSGICKPRAELLIQGTPIYPCSVQLVDIMQENHLSETNSSFVSDSELSEEASTSYNEGSEVIDFSGEDTDDGISCSEESTSGICKPSPRNPRQHNVDFSSPELPVTCGTAKGTLYKKKFEQGTGEKSILSETGEWLTLREFEIKGRRGNSKKWKQSIRSNGRTLKELIEDGYLPCLPRKRRKALEVVKTQIWDQIKEAYTPGTTEVPHRFQVGDSVLVRRHRAGTLEPRWKGPHLVLLTNPTAVKVDRIAAWIHASHIKKAPSQNENNPENNWTVAASDNPLKLRLRRSPNLGE</sequence>
<feature type="region of interest" description="Disordered" evidence="7">
    <location>
        <begin position="261"/>
        <end position="287"/>
    </location>
</feature>
<dbReference type="GO" id="GO:0016779">
    <property type="term" value="F:nucleotidyltransferase activity"/>
    <property type="evidence" value="ECO:0007669"/>
    <property type="project" value="UniProtKB-KW"/>
</dbReference>
<keyword evidence="3" id="KW-0548">Nucleotidyltransferase</keyword>
<feature type="domain" description="HSR" evidence="9">
    <location>
        <begin position="1"/>
        <end position="112"/>
    </location>
</feature>
<evidence type="ECO:0000313" key="10">
    <source>
        <dbReference type="Proteomes" id="UP001108280"/>
    </source>
</evidence>
<dbReference type="InterPro" id="IPR040643">
    <property type="entry name" value="MLVIN_C"/>
</dbReference>
<dbReference type="GO" id="GO:0000981">
    <property type="term" value="F:DNA-binding transcription factor activity, RNA polymerase II-specific"/>
    <property type="evidence" value="ECO:0007669"/>
    <property type="project" value="TreeGrafter"/>
</dbReference>
<feature type="region of interest" description="Disordered" evidence="7">
    <location>
        <begin position="403"/>
        <end position="467"/>
    </location>
</feature>
<reference evidence="10" key="1">
    <citation type="journal article" date="2018" name="Biotechnol. Bioeng.">
        <title>A reference genome of the Chinese hamster based on a hybrid assembly strategy.</title>
        <authorList>
            <person name="Rupp O."/>
            <person name="MacDonald M.L."/>
            <person name="Li S."/>
            <person name="Dhiman H."/>
            <person name="Polson S."/>
            <person name="Griep S."/>
            <person name="Heffner K."/>
            <person name="Hernandez I."/>
            <person name="Brinkrolf K."/>
            <person name="Jadhav V."/>
            <person name="Samoudi M."/>
            <person name="Hao H."/>
            <person name="Kingham B."/>
            <person name="Goesmann A."/>
            <person name="Betenbaugh M.J."/>
            <person name="Lewis N.E."/>
            <person name="Borth N."/>
            <person name="Lee K.H."/>
        </authorList>
    </citation>
    <scope>NUCLEOTIDE SEQUENCE [LARGE SCALE GENOMIC DNA]</scope>
    <source>
        <strain evidence="10">17A/GY</strain>
    </source>
</reference>
<keyword evidence="5" id="KW-0255">Endonuclease</keyword>
<dbReference type="InterPro" id="IPR043563">
    <property type="entry name" value="Sp110/Sp140/Sp140L-like"/>
</dbReference>
<dbReference type="GO" id="GO:0016787">
    <property type="term" value="F:hydrolase activity"/>
    <property type="evidence" value="ECO:0007669"/>
    <property type="project" value="UniProtKB-KW"/>
</dbReference>
<evidence type="ECO:0000256" key="4">
    <source>
        <dbReference type="ARBA" id="ARBA00022722"/>
    </source>
</evidence>
<gene>
    <name evidence="11" type="primary">LOC103162656</name>
</gene>
<feature type="region of interest" description="Disordered" evidence="7">
    <location>
        <begin position="211"/>
        <end position="230"/>
    </location>
</feature>
<dbReference type="RefSeq" id="XP_035296979.1">
    <property type="nucleotide sequence ID" value="XM_035441088.1"/>
</dbReference>
<keyword evidence="4" id="KW-0540">Nuclease</keyword>
<evidence type="ECO:0000259" key="9">
    <source>
        <dbReference type="PROSITE" id="PS51414"/>
    </source>
</evidence>
<reference evidence="10" key="2">
    <citation type="journal article" date="2020" name="Biotechnol. Bioeng.">
        <title>Chromosome-scale scaffolds for the Chinese hamster reference genome assembly to facilitate the study of the CHO epigenome.</title>
        <authorList>
            <person name="Hilliard W."/>
            <person name="MacDonald M."/>
            <person name="Lee K.H."/>
        </authorList>
    </citation>
    <scope>NUCLEOTIDE SEQUENCE [LARGE SCALE GENOMIC DNA]</scope>
    <source>
        <strain evidence="10">17A/GY</strain>
    </source>
</reference>
<evidence type="ECO:0000256" key="2">
    <source>
        <dbReference type="ARBA" id="ARBA00022679"/>
    </source>
</evidence>
<accession>A0A9J7GRR9</accession>
<dbReference type="PANTHER" id="PTHR46386:SF1">
    <property type="entry name" value="NUCLEAR BODY PROTEIN SP140-LIKE PROTEIN"/>
    <property type="match status" value="1"/>
</dbReference>
<dbReference type="GO" id="GO:0005634">
    <property type="term" value="C:nucleus"/>
    <property type="evidence" value="ECO:0007669"/>
    <property type="project" value="InterPro"/>
</dbReference>
<feature type="compositionally biased region" description="Polar residues" evidence="7">
    <location>
        <begin position="403"/>
        <end position="423"/>
    </location>
</feature>
<dbReference type="Pfam" id="PF03172">
    <property type="entry name" value="HSR"/>
    <property type="match status" value="1"/>
</dbReference>
<keyword evidence="2" id="KW-0808">Transferase</keyword>
<evidence type="ECO:0000256" key="6">
    <source>
        <dbReference type="ARBA" id="ARBA00022801"/>
    </source>
</evidence>
<organism evidence="10 11">
    <name type="scientific">Cricetulus griseus</name>
    <name type="common">Chinese hamster</name>
    <name type="synonym">Cricetulus barabensis griseus</name>
    <dbReference type="NCBI Taxonomy" id="10029"/>
    <lineage>
        <taxon>Eukaryota</taxon>
        <taxon>Metazoa</taxon>
        <taxon>Chordata</taxon>
        <taxon>Craniata</taxon>
        <taxon>Vertebrata</taxon>
        <taxon>Euteleostomi</taxon>
        <taxon>Mammalia</taxon>
        <taxon>Eutheria</taxon>
        <taxon>Euarchontoglires</taxon>
        <taxon>Glires</taxon>
        <taxon>Rodentia</taxon>
        <taxon>Myomorpha</taxon>
        <taxon>Muroidea</taxon>
        <taxon>Cricetidae</taxon>
        <taxon>Cricetinae</taxon>
        <taxon>Cricetulus</taxon>
    </lineage>
</organism>
<name>A0A9J7GRR9_CRIGR</name>
<dbReference type="Gene3D" id="3.10.390.10">
    <property type="entry name" value="SAND domain-like"/>
    <property type="match status" value="1"/>
</dbReference>
<dbReference type="PROSITE" id="PS50864">
    <property type="entry name" value="SAND"/>
    <property type="match status" value="1"/>
</dbReference>
<dbReference type="GO" id="GO:0004519">
    <property type="term" value="F:endonuclease activity"/>
    <property type="evidence" value="ECO:0007669"/>
    <property type="project" value="UniProtKB-KW"/>
</dbReference>
<protein>
    <submittedName>
        <fullName evidence="11">Nuclear autoantigen Sp-100-like isoform X4</fullName>
    </submittedName>
</protein>
<dbReference type="Pfam" id="PF18697">
    <property type="entry name" value="MLVIN_C"/>
    <property type="match status" value="1"/>
</dbReference>
<dbReference type="Proteomes" id="UP001108280">
    <property type="component" value="Chromosome 2"/>
</dbReference>
<feature type="region of interest" description="Disordered" evidence="7">
    <location>
        <begin position="337"/>
        <end position="369"/>
    </location>
</feature>
<dbReference type="InterPro" id="IPR010919">
    <property type="entry name" value="SAND-like_dom_sf"/>
</dbReference>
<dbReference type="InterPro" id="IPR004865">
    <property type="entry name" value="HSR_dom"/>
</dbReference>
<dbReference type="PROSITE" id="PS51414">
    <property type="entry name" value="HSR"/>
    <property type="match status" value="1"/>
</dbReference>
<dbReference type="AlphaFoldDB" id="A0A9J7GRR9"/>
<evidence type="ECO:0000256" key="7">
    <source>
        <dbReference type="SAM" id="MobiDB-lite"/>
    </source>
</evidence>
<dbReference type="Pfam" id="PF01342">
    <property type="entry name" value="SAND"/>
    <property type="match status" value="1"/>
</dbReference>